<gene>
    <name evidence="1" type="ORF">CEP54_003640</name>
</gene>
<dbReference type="Proteomes" id="UP000288168">
    <property type="component" value="Unassembled WGS sequence"/>
</dbReference>
<reference evidence="1 2" key="1">
    <citation type="submission" date="2017-06" db="EMBL/GenBank/DDBJ databases">
        <title>Comparative genomic analysis of Ambrosia Fusariam Clade fungi.</title>
        <authorList>
            <person name="Stajich J.E."/>
            <person name="Carrillo J."/>
            <person name="Kijimoto T."/>
            <person name="Eskalen A."/>
            <person name="O'Donnell K."/>
            <person name="Kasson M."/>
        </authorList>
    </citation>
    <scope>NUCLEOTIDE SEQUENCE [LARGE SCALE GENOMIC DNA]</scope>
    <source>
        <strain evidence="1 2">NRRL62584</strain>
    </source>
</reference>
<dbReference type="OrthoDB" id="3546297at2759"/>
<organism evidence="1 2">
    <name type="scientific">Fusarium duplospermum</name>
    <dbReference type="NCBI Taxonomy" id="1325734"/>
    <lineage>
        <taxon>Eukaryota</taxon>
        <taxon>Fungi</taxon>
        <taxon>Dikarya</taxon>
        <taxon>Ascomycota</taxon>
        <taxon>Pezizomycotina</taxon>
        <taxon>Sordariomycetes</taxon>
        <taxon>Hypocreomycetidae</taxon>
        <taxon>Hypocreales</taxon>
        <taxon>Nectriaceae</taxon>
        <taxon>Fusarium</taxon>
        <taxon>Fusarium solani species complex</taxon>
    </lineage>
</organism>
<comment type="caution">
    <text evidence="1">The sequence shown here is derived from an EMBL/GenBank/DDBJ whole genome shotgun (WGS) entry which is preliminary data.</text>
</comment>
<keyword evidence="2" id="KW-1185">Reference proteome</keyword>
<evidence type="ECO:0000313" key="1">
    <source>
        <dbReference type="EMBL" id="RSL66554.1"/>
    </source>
</evidence>
<dbReference type="EMBL" id="NKCI01000024">
    <property type="protein sequence ID" value="RSL66554.1"/>
    <property type="molecule type" value="Genomic_DNA"/>
</dbReference>
<accession>A0A428QMJ7</accession>
<sequence>MAPPGPLAPVEAGQEWIRRQYRDNLIEKIRLSHFVKRPLDYHSPANAPDDRPRSYRISLAEMQRMRIQRLQYKLAVHARNLYEGPVANWEDWESDLQSYGEKV</sequence>
<proteinExistence type="predicted"/>
<protein>
    <submittedName>
        <fullName evidence="1">Uncharacterized protein</fullName>
    </submittedName>
</protein>
<dbReference type="AlphaFoldDB" id="A0A428QMJ7"/>
<evidence type="ECO:0000313" key="2">
    <source>
        <dbReference type="Proteomes" id="UP000288168"/>
    </source>
</evidence>
<dbReference type="STRING" id="1325734.A0A428QMJ7"/>
<name>A0A428QMJ7_9HYPO</name>